<protein>
    <submittedName>
        <fullName evidence="2">Uncharacterized protein</fullName>
    </submittedName>
</protein>
<organism evidence="2">
    <name type="scientific">plant metagenome</name>
    <dbReference type="NCBI Taxonomy" id="1297885"/>
    <lineage>
        <taxon>unclassified sequences</taxon>
        <taxon>metagenomes</taxon>
        <taxon>organismal metagenomes</taxon>
    </lineage>
</organism>
<dbReference type="AlphaFoldDB" id="A0A484SNZ2"/>
<accession>A0A484SNZ2</accession>
<dbReference type="EMBL" id="CAADID010000014">
    <property type="protein sequence ID" value="VFR64434.1"/>
    <property type="molecule type" value="Genomic_DNA"/>
</dbReference>
<name>A0A484SNZ2_9ZZZZ</name>
<evidence type="ECO:0000313" key="1">
    <source>
        <dbReference type="EMBL" id="VFR51778.1"/>
    </source>
</evidence>
<dbReference type="EMBL" id="CAADIG010000036">
    <property type="protein sequence ID" value="VFR51778.1"/>
    <property type="molecule type" value="Genomic_DNA"/>
</dbReference>
<evidence type="ECO:0000313" key="2">
    <source>
        <dbReference type="EMBL" id="VFR64434.1"/>
    </source>
</evidence>
<sequence length="74" mass="8156">MHAGGQVLPKLAGQAEAADIRTYLAHCRAESILNNWKTVRLKGVNQLSMVVLAETFIDTQDEFSAEEKVQVSRA</sequence>
<proteinExistence type="predicted"/>
<reference evidence="2" key="1">
    <citation type="submission" date="2019-03" db="EMBL/GenBank/DDBJ databases">
        <authorList>
            <person name="Danneels B."/>
        </authorList>
    </citation>
    <scope>NUCLEOTIDE SEQUENCE</scope>
</reference>
<gene>
    <name evidence="1" type="ORF">ANT2_3957</name>
    <name evidence="2" type="ORF">ANT3_3960</name>
</gene>